<protein>
    <recommendedName>
        <fullName evidence="4">HTH marR-type domain-containing protein</fullName>
    </recommendedName>
</protein>
<dbReference type="GO" id="GO:0003677">
    <property type="term" value="F:DNA binding"/>
    <property type="evidence" value="ECO:0007669"/>
    <property type="project" value="UniProtKB-KW"/>
</dbReference>
<dbReference type="PANTHER" id="PTHR33164:SF102">
    <property type="entry name" value="TRANSCRIPTIONAL REGULATORY PROTEIN"/>
    <property type="match status" value="1"/>
</dbReference>
<keyword evidence="3" id="KW-0804">Transcription</keyword>
<dbReference type="InterPro" id="IPR036390">
    <property type="entry name" value="WH_DNA-bd_sf"/>
</dbReference>
<comment type="caution">
    <text evidence="5">The sequence shown here is derived from an EMBL/GenBank/DDBJ whole genome shotgun (WGS) entry which is preliminary data.</text>
</comment>
<evidence type="ECO:0000259" key="4">
    <source>
        <dbReference type="PROSITE" id="PS50995"/>
    </source>
</evidence>
<evidence type="ECO:0000256" key="2">
    <source>
        <dbReference type="ARBA" id="ARBA00023125"/>
    </source>
</evidence>
<dbReference type="InterPro" id="IPR039422">
    <property type="entry name" value="MarR/SlyA-like"/>
</dbReference>
<dbReference type="Pfam" id="PF01047">
    <property type="entry name" value="MarR"/>
    <property type="match status" value="1"/>
</dbReference>
<dbReference type="PROSITE" id="PS50995">
    <property type="entry name" value="HTH_MARR_2"/>
    <property type="match status" value="1"/>
</dbReference>
<evidence type="ECO:0000313" key="6">
    <source>
        <dbReference type="Proteomes" id="UP000051236"/>
    </source>
</evidence>
<dbReference type="PATRIC" id="fig|1423734.3.peg.3259"/>
<dbReference type="RefSeq" id="WP_057002696.1">
    <property type="nucleotide sequence ID" value="NZ_AZGA01000057.1"/>
</dbReference>
<feature type="domain" description="HTH marR-type" evidence="4">
    <location>
        <begin position="5"/>
        <end position="144"/>
    </location>
</feature>
<sequence>MEANQVAMIQQLLSQNRRFRKITQRLSSEVAKRHNVTYTQVLTLEILRHHPNTDLNQLAEQLHLSKSSVSGIVERLITGGLVAKAKQDQDQRKLAIQLTKKGQALDAAIHTEFYAQLAPVLQVPSSELASYFKTQQRIIEKFEEECQ</sequence>
<dbReference type="SUPFAM" id="SSF46785">
    <property type="entry name" value="Winged helix' DNA-binding domain"/>
    <property type="match status" value="1"/>
</dbReference>
<gene>
    <name evidence="5" type="ORF">FC83_GL003210</name>
</gene>
<dbReference type="GO" id="GO:0006950">
    <property type="term" value="P:response to stress"/>
    <property type="evidence" value="ECO:0007669"/>
    <property type="project" value="TreeGrafter"/>
</dbReference>
<evidence type="ECO:0000256" key="3">
    <source>
        <dbReference type="ARBA" id="ARBA00023163"/>
    </source>
</evidence>
<evidence type="ECO:0000256" key="1">
    <source>
        <dbReference type="ARBA" id="ARBA00023015"/>
    </source>
</evidence>
<reference evidence="5 6" key="1">
    <citation type="journal article" date="2015" name="Genome Announc.">
        <title>Expanding the biotechnology potential of lactobacilli through comparative genomics of 213 strains and associated genera.</title>
        <authorList>
            <person name="Sun Z."/>
            <person name="Harris H.M."/>
            <person name="McCann A."/>
            <person name="Guo C."/>
            <person name="Argimon S."/>
            <person name="Zhang W."/>
            <person name="Yang X."/>
            <person name="Jeffery I.B."/>
            <person name="Cooney J.C."/>
            <person name="Kagawa T.F."/>
            <person name="Liu W."/>
            <person name="Song Y."/>
            <person name="Salvetti E."/>
            <person name="Wrobel A."/>
            <person name="Rasinkangas P."/>
            <person name="Parkhill J."/>
            <person name="Rea M.C."/>
            <person name="O'Sullivan O."/>
            <person name="Ritari J."/>
            <person name="Douillard F.P."/>
            <person name="Paul Ross R."/>
            <person name="Yang R."/>
            <person name="Briner A.E."/>
            <person name="Felis G.E."/>
            <person name="de Vos W.M."/>
            <person name="Barrangou R."/>
            <person name="Klaenhammer T.R."/>
            <person name="Caufield P.W."/>
            <person name="Cui Y."/>
            <person name="Zhang H."/>
            <person name="O'Toole P.W."/>
        </authorList>
    </citation>
    <scope>NUCLEOTIDE SEQUENCE [LARGE SCALE GENOMIC DNA]</scope>
    <source>
        <strain evidence="5 6">DSM 18527</strain>
    </source>
</reference>
<accession>A0A0R1XZ41</accession>
<dbReference type="GO" id="GO:0003700">
    <property type="term" value="F:DNA-binding transcription factor activity"/>
    <property type="evidence" value="ECO:0007669"/>
    <property type="project" value="InterPro"/>
</dbReference>
<dbReference type="SMART" id="SM00347">
    <property type="entry name" value="HTH_MARR"/>
    <property type="match status" value="1"/>
</dbReference>
<keyword evidence="1" id="KW-0805">Transcription regulation</keyword>
<dbReference type="PROSITE" id="PS01117">
    <property type="entry name" value="HTH_MARR_1"/>
    <property type="match status" value="1"/>
</dbReference>
<dbReference type="AlphaFoldDB" id="A0A0R1XZ41"/>
<proteinExistence type="predicted"/>
<keyword evidence="2" id="KW-0238">DNA-binding</keyword>
<dbReference type="STRING" id="1423734.FC83_GL003210"/>
<dbReference type="InterPro" id="IPR036388">
    <property type="entry name" value="WH-like_DNA-bd_sf"/>
</dbReference>
<dbReference type="InterPro" id="IPR023187">
    <property type="entry name" value="Tscrpt_reg_MarR-type_CS"/>
</dbReference>
<organism evidence="5 6">
    <name type="scientific">Agrilactobacillus composti DSM 18527 = JCM 14202</name>
    <dbReference type="NCBI Taxonomy" id="1423734"/>
    <lineage>
        <taxon>Bacteria</taxon>
        <taxon>Bacillati</taxon>
        <taxon>Bacillota</taxon>
        <taxon>Bacilli</taxon>
        <taxon>Lactobacillales</taxon>
        <taxon>Lactobacillaceae</taxon>
        <taxon>Agrilactobacillus</taxon>
    </lineage>
</organism>
<name>A0A0R1XZ41_9LACO</name>
<dbReference type="Proteomes" id="UP000051236">
    <property type="component" value="Unassembled WGS sequence"/>
</dbReference>
<dbReference type="Gene3D" id="1.10.10.10">
    <property type="entry name" value="Winged helix-like DNA-binding domain superfamily/Winged helix DNA-binding domain"/>
    <property type="match status" value="1"/>
</dbReference>
<dbReference type="InterPro" id="IPR000835">
    <property type="entry name" value="HTH_MarR-typ"/>
</dbReference>
<keyword evidence="6" id="KW-1185">Reference proteome</keyword>
<dbReference type="EMBL" id="AZGA01000057">
    <property type="protein sequence ID" value="KRM33129.1"/>
    <property type="molecule type" value="Genomic_DNA"/>
</dbReference>
<dbReference type="PANTHER" id="PTHR33164">
    <property type="entry name" value="TRANSCRIPTIONAL REGULATOR, MARR FAMILY"/>
    <property type="match status" value="1"/>
</dbReference>
<evidence type="ECO:0000313" key="5">
    <source>
        <dbReference type="EMBL" id="KRM33129.1"/>
    </source>
</evidence>